<gene>
    <name evidence="2" type="ORF">DEO72_LG9g1050</name>
</gene>
<organism evidence="2 3">
    <name type="scientific">Vigna unguiculata</name>
    <name type="common">Cowpea</name>
    <dbReference type="NCBI Taxonomy" id="3917"/>
    <lineage>
        <taxon>Eukaryota</taxon>
        <taxon>Viridiplantae</taxon>
        <taxon>Streptophyta</taxon>
        <taxon>Embryophyta</taxon>
        <taxon>Tracheophyta</taxon>
        <taxon>Spermatophyta</taxon>
        <taxon>Magnoliopsida</taxon>
        <taxon>eudicotyledons</taxon>
        <taxon>Gunneridae</taxon>
        <taxon>Pentapetalae</taxon>
        <taxon>rosids</taxon>
        <taxon>fabids</taxon>
        <taxon>Fabales</taxon>
        <taxon>Fabaceae</taxon>
        <taxon>Papilionoideae</taxon>
        <taxon>50 kb inversion clade</taxon>
        <taxon>NPAAA clade</taxon>
        <taxon>indigoferoid/millettioid clade</taxon>
        <taxon>Phaseoleae</taxon>
        <taxon>Vigna</taxon>
    </lineage>
</organism>
<protein>
    <submittedName>
        <fullName evidence="2">Uncharacterized protein</fullName>
    </submittedName>
</protein>
<keyword evidence="1" id="KW-0732">Signal</keyword>
<dbReference type="EMBL" id="CP039353">
    <property type="protein sequence ID" value="QCE06041.1"/>
    <property type="molecule type" value="Genomic_DNA"/>
</dbReference>
<dbReference type="Proteomes" id="UP000501690">
    <property type="component" value="Linkage Group LG9"/>
</dbReference>
<sequence>MNPVFGYAVSTLLLGVFGFSPETAWRLNSCRQATHQRRNHATGAKKTYFVSSTGVPPDGGNGRGKLVINKVEEIGTHGLIDIETWGGVGRYGMLGVVLEHRSCDGAWRPGHVRQAIALASKVPTSRSTWRQGVLRQAVTEKQRGWTGASAWRLEAMMLYLDQKMLCHERVRMFRLTFERCHMRGGTGQVDHMCWTTSRLYSLGVEVLAKK</sequence>
<evidence type="ECO:0000313" key="2">
    <source>
        <dbReference type="EMBL" id="QCE06041.1"/>
    </source>
</evidence>
<name>A0A4D6MZK1_VIGUN</name>
<reference evidence="2 3" key="1">
    <citation type="submission" date="2019-04" db="EMBL/GenBank/DDBJ databases">
        <title>An improved genome assembly and genetic linkage map for asparagus bean, Vigna unguiculata ssp. sesquipedialis.</title>
        <authorList>
            <person name="Xia Q."/>
            <person name="Zhang R."/>
            <person name="Dong Y."/>
        </authorList>
    </citation>
    <scope>NUCLEOTIDE SEQUENCE [LARGE SCALE GENOMIC DNA]</scope>
    <source>
        <tissue evidence="2">Leaf</tissue>
    </source>
</reference>
<proteinExistence type="predicted"/>
<accession>A0A4D6MZK1</accession>
<evidence type="ECO:0000313" key="3">
    <source>
        <dbReference type="Proteomes" id="UP000501690"/>
    </source>
</evidence>
<dbReference type="AlphaFoldDB" id="A0A4D6MZK1"/>
<keyword evidence="3" id="KW-1185">Reference proteome</keyword>
<feature type="signal peptide" evidence="1">
    <location>
        <begin position="1"/>
        <end position="18"/>
    </location>
</feature>
<evidence type="ECO:0000256" key="1">
    <source>
        <dbReference type="SAM" id="SignalP"/>
    </source>
</evidence>
<feature type="chain" id="PRO_5020038104" evidence="1">
    <location>
        <begin position="19"/>
        <end position="210"/>
    </location>
</feature>